<accession>A0A150WKU1</accession>
<dbReference type="OrthoDB" id="5290897at2"/>
<evidence type="ECO:0000313" key="4">
    <source>
        <dbReference type="Proteomes" id="UP000075391"/>
    </source>
</evidence>
<dbReference type="Proteomes" id="UP000075391">
    <property type="component" value="Unassembled WGS sequence"/>
</dbReference>
<keyword evidence="1" id="KW-0732">Signal</keyword>
<evidence type="ECO:0000313" key="2">
    <source>
        <dbReference type="EMBL" id="KYG62689.1"/>
    </source>
</evidence>
<proteinExistence type="predicted"/>
<dbReference type="Proteomes" id="UP000075799">
    <property type="component" value="Unassembled WGS sequence"/>
</dbReference>
<protein>
    <submittedName>
        <fullName evidence="3">Uncharacterized protein</fullName>
    </submittedName>
</protein>
<organism evidence="3 4">
    <name type="scientific">Bdellovibrio bacteriovorus</name>
    <dbReference type="NCBI Taxonomy" id="959"/>
    <lineage>
        <taxon>Bacteria</taxon>
        <taxon>Pseudomonadati</taxon>
        <taxon>Bdellovibrionota</taxon>
        <taxon>Bdellovibrionia</taxon>
        <taxon>Bdellovibrionales</taxon>
        <taxon>Pseudobdellovibrionaceae</taxon>
        <taxon>Bdellovibrio</taxon>
    </lineage>
</organism>
<feature type="signal peptide" evidence="1">
    <location>
        <begin position="1"/>
        <end position="18"/>
    </location>
</feature>
<gene>
    <name evidence="3" type="ORF">AZI85_03755</name>
    <name evidence="2" type="ORF">AZI87_15490</name>
</gene>
<evidence type="ECO:0000313" key="3">
    <source>
        <dbReference type="EMBL" id="KYG64538.1"/>
    </source>
</evidence>
<dbReference type="RefSeq" id="WP_063208949.1">
    <property type="nucleotide sequence ID" value="NZ_LUKD01000008.1"/>
</dbReference>
<sequence>MNKILFLFVLCASVSAMALGGDVLGNGGDAVVCPAEGGIKTVEALDLHESRELRKFTYIDAANAAEALRTVFKNLEEKDPSRACLFGTWMEEFTSQSKFVYGKIPRIFDEGPVYVRPRCFVYQAIVRYDQVDADGKRYFINGDLFTNMDALNQIAMVLHELVYREAKFAKGPLKNTTRVRRYTGYIFSTRLKSDSPEAYRQFLEDSNLSSDEDYCDANHRIYQKTH</sequence>
<comment type="caution">
    <text evidence="3">The sequence shown here is derived from an EMBL/GenBank/DDBJ whole genome shotgun (WGS) entry which is preliminary data.</text>
</comment>
<dbReference type="EMBL" id="LUKF01000012">
    <property type="protein sequence ID" value="KYG64538.1"/>
    <property type="molecule type" value="Genomic_DNA"/>
</dbReference>
<feature type="chain" id="PRO_5013477202" evidence="1">
    <location>
        <begin position="19"/>
        <end position="226"/>
    </location>
</feature>
<dbReference type="EMBL" id="LUKD01000008">
    <property type="protein sequence ID" value="KYG62689.1"/>
    <property type="molecule type" value="Genomic_DNA"/>
</dbReference>
<dbReference type="AlphaFoldDB" id="A0A150WKU1"/>
<name>A0A150WKU1_BDEBC</name>
<evidence type="ECO:0000256" key="1">
    <source>
        <dbReference type="SAM" id="SignalP"/>
    </source>
</evidence>
<reference evidence="4 5" key="1">
    <citation type="submission" date="2016-03" db="EMBL/GenBank/DDBJ databases">
        <authorList>
            <person name="Ploux O."/>
        </authorList>
    </citation>
    <scope>NUCLEOTIDE SEQUENCE [LARGE SCALE GENOMIC DNA]</scope>
    <source>
        <strain evidence="3 4">BER2</strain>
        <strain evidence="2 5">EC13</strain>
    </source>
</reference>
<evidence type="ECO:0000313" key="5">
    <source>
        <dbReference type="Proteomes" id="UP000075799"/>
    </source>
</evidence>